<keyword evidence="6" id="KW-0479">Metal-binding</keyword>
<evidence type="ECO:0000256" key="3">
    <source>
        <dbReference type="ARBA" id="ARBA00022475"/>
    </source>
</evidence>
<evidence type="ECO:0000256" key="6">
    <source>
        <dbReference type="ARBA" id="ARBA00022723"/>
    </source>
</evidence>
<dbReference type="AlphaFoldDB" id="A0A2G8TA02"/>
<dbReference type="Gene3D" id="3.30.700.10">
    <property type="entry name" value="Glycoprotein, Type 4 Pilin"/>
    <property type="match status" value="1"/>
</dbReference>
<dbReference type="PANTHER" id="PTHR43221">
    <property type="entry name" value="PROTEASE HTPX"/>
    <property type="match status" value="1"/>
</dbReference>
<evidence type="ECO:0000256" key="8">
    <source>
        <dbReference type="ARBA" id="ARBA00022833"/>
    </source>
</evidence>
<dbReference type="RefSeq" id="WP_099792203.1">
    <property type="nucleotide sequence ID" value="NZ_JBHLYV010000093.1"/>
</dbReference>
<keyword evidence="3" id="KW-1003">Cell membrane</keyword>
<keyword evidence="10 12" id="KW-0482">Metalloprotease</keyword>
<feature type="transmembrane region" description="Helical" evidence="13">
    <location>
        <begin position="267"/>
        <end position="290"/>
    </location>
</feature>
<comment type="caution">
    <text evidence="15">The sequence shown here is derived from an EMBL/GenBank/DDBJ whole genome shotgun (WGS) entry which is preliminary data.</text>
</comment>
<dbReference type="GO" id="GO:0007155">
    <property type="term" value="P:cell adhesion"/>
    <property type="evidence" value="ECO:0007669"/>
    <property type="project" value="InterPro"/>
</dbReference>
<dbReference type="GO" id="GO:0046872">
    <property type="term" value="F:metal ion binding"/>
    <property type="evidence" value="ECO:0007669"/>
    <property type="project" value="UniProtKB-KW"/>
</dbReference>
<dbReference type="GO" id="GO:0004222">
    <property type="term" value="F:metalloendopeptidase activity"/>
    <property type="evidence" value="ECO:0007669"/>
    <property type="project" value="InterPro"/>
</dbReference>
<evidence type="ECO:0000256" key="12">
    <source>
        <dbReference type="RuleBase" id="RU003983"/>
    </source>
</evidence>
<dbReference type="OrthoDB" id="9810445at2"/>
<dbReference type="SUPFAM" id="SSF54523">
    <property type="entry name" value="Pili subunits"/>
    <property type="match status" value="1"/>
</dbReference>
<feature type="domain" description="Peptidase M48" evidence="14">
    <location>
        <begin position="67"/>
        <end position="147"/>
    </location>
</feature>
<evidence type="ECO:0000313" key="15">
    <source>
        <dbReference type="EMBL" id="PIL42887.1"/>
    </source>
</evidence>
<dbReference type="InterPro" id="IPR001082">
    <property type="entry name" value="Pilin"/>
</dbReference>
<evidence type="ECO:0000256" key="4">
    <source>
        <dbReference type="ARBA" id="ARBA00022670"/>
    </source>
</evidence>
<dbReference type="PANTHER" id="PTHR43221:SF1">
    <property type="entry name" value="PROTEASE HTPX"/>
    <property type="match status" value="1"/>
</dbReference>
<organism evidence="15 16">
    <name type="scientific">Massilia eurypsychrophila</name>
    <dbReference type="NCBI Taxonomy" id="1485217"/>
    <lineage>
        <taxon>Bacteria</taxon>
        <taxon>Pseudomonadati</taxon>
        <taxon>Pseudomonadota</taxon>
        <taxon>Betaproteobacteria</taxon>
        <taxon>Burkholderiales</taxon>
        <taxon>Oxalobacteraceae</taxon>
        <taxon>Telluria group</taxon>
        <taxon>Massilia</taxon>
    </lineage>
</organism>
<keyword evidence="5 13" id="KW-0812">Transmembrane</keyword>
<accession>A0A2G8TA02</accession>
<dbReference type="Gene3D" id="3.30.2010.10">
    <property type="entry name" value="Metalloproteases ('zincins'), catalytic domain"/>
    <property type="match status" value="1"/>
</dbReference>
<dbReference type="InterPro" id="IPR001915">
    <property type="entry name" value="Peptidase_M48"/>
</dbReference>
<name>A0A2G8TA02_9BURK</name>
<evidence type="ECO:0000256" key="2">
    <source>
        <dbReference type="ARBA" id="ARBA00005233"/>
    </source>
</evidence>
<comment type="cofactor">
    <cofactor evidence="12">
        <name>Zn(2+)</name>
        <dbReference type="ChEBI" id="CHEBI:29105"/>
    </cofactor>
    <text evidence="12">Binds 1 zinc ion per subunit.</text>
</comment>
<dbReference type="GO" id="GO:0005886">
    <property type="term" value="C:plasma membrane"/>
    <property type="evidence" value="ECO:0007669"/>
    <property type="project" value="UniProtKB-SubCell"/>
</dbReference>
<keyword evidence="9 13" id="KW-1133">Transmembrane helix</keyword>
<evidence type="ECO:0000259" key="14">
    <source>
        <dbReference type="Pfam" id="PF01435"/>
    </source>
</evidence>
<evidence type="ECO:0000256" key="5">
    <source>
        <dbReference type="ARBA" id="ARBA00022692"/>
    </source>
</evidence>
<dbReference type="EMBL" id="PDOC01000019">
    <property type="protein sequence ID" value="PIL42887.1"/>
    <property type="molecule type" value="Genomic_DNA"/>
</dbReference>
<reference evidence="15 16" key="1">
    <citation type="submission" date="2017-10" db="EMBL/GenBank/DDBJ databases">
        <title>Massilia psychrophilum sp. nov., a novel purple-pigmented bacterium isolated from Tianshan glacier, Xinjiang Municipality, China.</title>
        <authorList>
            <person name="Wang H."/>
        </authorList>
    </citation>
    <scope>NUCLEOTIDE SEQUENCE [LARGE SCALE GENOMIC DNA]</scope>
    <source>
        <strain evidence="15 16">JCM 30074</strain>
    </source>
</reference>
<dbReference type="Proteomes" id="UP000230390">
    <property type="component" value="Unassembled WGS sequence"/>
</dbReference>
<sequence>MDLVYKNEKTLFGIMLVLSVLLWIVLVVGTLGLALVYAALLFLIYCFAQSALISHIKGNGVQITAQQCPDLHRQIAACCEKLGQNEQPDAYLMQMGGAFNAFATRFFGRDFLVLYSDVVDALEDNPDALNFYIGHEIGHIKRRHLKWATVLLPASILPLIGAAYSRAREYTCDRHGMAACDHPLNAEFGIAALAAGGKRWRTMSKSEYIGQSRHTDSFWMSFHELVGDYPWLVKRMGAVRALAQGQEPSQPRRHPMAMVLALFVPRLGVGGGGGLILTIAVIGILAAVGIPAYQDYVKKSQVAAAYQGGRQATAAVEKYFYANDKVPATLEAAGTSAQPAGNASIELIQLNPENAVIRVLTRTTTVHGQGVLVFAPSLNANKRIAWKCGAEDIDTRLLPPQCRQIGDGQ</sequence>
<keyword evidence="11 13" id="KW-0472">Membrane</keyword>
<dbReference type="Pfam" id="PF00114">
    <property type="entry name" value="Pilin"/>
    <property type="match status" value="1"/>
</dbReference>
<protein>
    <submittedName>
        <fullName evidence="15">Peptidase M48 family protein</fullName>
    </submittedName>
</protein>
<dbReference type="CDD" id="cd07325">
    <property type="entry name" value="M48_Ste24p_like"/>
    <property type="match status" value="1"/>
</dbReference>
<comment type="similarity">
    <text evidence="12">Belongs to the peptidase M48 family.</text>
</comment>
<evidence type="ECO:0000313" key="16">
    <source>
        <dbReference type="Proteomes" id="UP000230390"/>
    </source>
</evidence>
<keyword evidence="16" id="KW-1185">Reference proteome</keyword>
<evidence type="ECO:0000256" key="7">
    <source>
        <dbReference type="ARBA" id="ARBA00022801"/>
    </source>
</evidence>
<proteinExistence type="inferred from homology"/>
<evidence type="ECO:0000256" key="10">
    <source>
        <dbReference type="ARBA" id="ARBA00023049"/>
    </source>
</evidence>
<comment type="subcellular location">
    <subcellularLocation>
        <location evidence="1">Cell membrane</location>
        <topology evidence="1">Multi-pass membrane protein</topology>
    </subcellularLocation>
</comment>
<dbReference type="InterPro" id="IPR050083">
    <property type="entry name" value="HtpX_protease"/>
</dbReference>
<gene>
    <name evidence="15" type="ORF">CR105_21955</name>
</gene>
<keyword evidence="4 12" id="KW-0645">Protease</keyword>
<comment type="similarity">
    <text evidence="2">Belongs to the N-Me-Phe pilin family.</text>
</comment>
<dbReference type="GO" id="GO:0006508">
    <property type="term" value="P:proteolysis"/>
    <property type="evidence" value="ECO:0007669"/>
    <property type="project" value="UniProtKB-KW"/>
</dbReference>
<dbReference type="InterPro" id="IPR045584">
    <property type="entry name" value="Pilin-like"/>
</dbReference>
<evidence type="ECO:0000256" key="9">
    <source>
        <dbReference type="ARBA" id="ARBA00022989"/>
    </source>
</evidence>
<keyword evidence="7 12" id="KW-0378">Hydrolase</keyword>
<feature type="transmembrane region" description="Helical" evidence="13">
    <location>
        <begin position="20"/>
        <end position="48"/>
    </location>
</feature>
<evidence type="ECO:0000256" key="1">
    <source>
        <dbReference type="ARBA" id="ARBA00004651"/>
    </source>
</evidence>
<evidence type="ECO:0000256" key="11">
    <source>
        <dbReference type="ARBA" id="ARBA00023136"/>
    </source>
</evidence>
<dbReference type="Pfam" id="PF01435">
    <property type="entry name" value="Peptidase_M48"/>
    <property type="match status" value="1"/>
</dbReference>
<keyword evidence="8 12" id="KW-0862">Zinc</keyword>
<dbReference type="GO" id="GO:0009289">
    <property type="term" value="C:pilus"/>
    <property type="evidence" value="ECO:0007669"/>
    <property type="project" value="InterPro"/>
</dbReference>
<evidence type="ECO:0000256" key="13">
    <source>
        <dbReference type="SAM" id="Phobius"/>
    </source>
</evidence>